<evidence type="ECO:0000256" key="7">
    <source>
        <dbReference type="SAM" id="Phobius"/>
    </source>
</evidence>
<keyword evidence="6 7" id="KW-0472">Membrane</keyword>
<dbReference type="GO" id="GO:0005886">
    <property type="term" value="C:plasma membrane"/>
    <property type="evidence" value="ECO:0007669"/>
    <property type="project" value="UniProtKB-SubCell"/>
</dbReference>
<comment type="subcellular location">
    <subcellularLocation>
        <location evidence="1">Cell membrane</location>
        <topology evidence="1">Multi-pass membrane protein</topology>
    </subcellularLocation>
</comment>
<feature type="transmembrane region" description="Helical" evidence="7">
    <location>
        <begin position="248"/>
        <end position="266"/>
    </location>
</feature>
<dbReference type="EMBL" id="AYZQ01000002">
    <property type="protein sequence ID" value="KRM71994.1"/>
    <property type="molecule type" value="Genomic_DNA"/>
</dbReference>
<accession>A0A0R2AYW0</accession>
<comment type="similarity">
    <text evidence="2">Belongs to the UPF0324 family.</text>
</comment>
<dbReference type="AlphaFoldDB" id="A0A0R2AYW0"/>
<dbReference type="InterPro" id="IPR018383">
    <property type="entry name" value="UPF0324_pro"/>
</dbReference>
<evidence type="ECO:0000313" key="9">
    <source>
        <dbReference type="Proteomes" id="UP000051672"/>
    </source>
</evidence>
<feature type="transmembrane region" description="Helical" evidence="7">
    <location>
        <begin position="207"/>
        <end position="227"/>
    </location>
</feature>
<feature type="transmembrane region" description="Helical" evidence="7">
    <location>
        <begin position="308"/>
        <end position="329"/>
    </location>
</feature>
<proteinExistence type="inferred from homology"/>
<evidence type="ECO:0000256" key="5">
    <source>
        <dbReference type="ARBA" id="ARBA00022989"/>
    </source>
</evidence>
<keyword evidence="3" id="KW-1003">Cell membrane</keyword>
<feature type="transmembrane region" description="Helical" evidence="7">
    <location>
        <begin position="31"/>
        <end position="49"/>
    </location>
</feature>
<dbReference type="PANTHER" id="PTHR30106:SF2">
    <property type="entry name" value="UPF0324 INNER MEMBRANE PROTEIN YEIH"/>
    <property type="match status" value="1"/>
</dbReference>
<sequence>MRKYLNLLPGIGVSLLIAIISQLLAKVLPSLGAATIAILLGIVVGNLWLHQPRLATGTKFAESKFLEVSVMLLGMTLTFQTIRQIGWAGAIFIGLQMSLTIIWALWFGKWLRFKQQERQLMAGGNAVCGSSAIASIAPVIEASESQVGTIITIVNLMGTVLMLTYPLIATFLVGPSELLQGALIGGTLQSVGQVIASASMISPSVVTYATLFKIMRIILLVPVVLLFGAQHQRVTQTTGTTSKKRVLVPWYVIGFFIFCIFNSLWTFPHWLSGGAHEVSSWLEIIALAAIGLRLNLKAFLSEGKQLALYGLGVLAVQILGATVLIHLLLK</sequence>
<organism evidence="8 9">
    <name type="scientific">Lacticaseibacillus brantae DSM 23927</name>
    <dbReference type="NCBI Taxonomy" id="1423727"/>
    <lineage>
        <taxon>Bacteria</taxon>
        <taxon>Bacillati</taxon>
        <taxon>Bacillota</taxon>
        <taxon>Bacilli</taxon>
        <taxon>Lactobacillales</taxon>
        <taxon>Lactobacillaceae</taxon>
        <taxon>Lacticaseibacillus</taxon>
    </lineage>
</organism>
<feature type="transmembrane region" description="Helical" evidence="7">
    <location>
        <begin position="7"/>
        <end position="25"/>
    </location>
</feature>
<feature type="transmembrane region" description="Helical" evidence="7">
    <location>
        <begin position="120"/>
        <end position="140"/>
    </location>
</feature>
<feature type="transmembrane region" description="Helical" evidence="7">
    <location>
        <begin position="146"/>
        <end position="174"/>
    </location>
</feature>
<name>A0A0R2AYW0_9LACO</name>
<dbReference type="Proteomes" id="UP000051672">
    <property type="component" value="Unassembled WGS sequence"/>
</dbReference>
<evidence type="ECO:0000256" key="6">
    <source>
        <dbReference type="ARBA" id="ARBA00023136"/>
    </source>
</evidence>
<evidence type="ECO:0000313" key="8">
    <source>
        <dbReference type="EMBL" id="KRM71994.1"/>
    </source>
</evidence>
<dbReference type="STRING" id="1423727.FC34_GL000976"/>
<keyword evidence="9" id="KW-1185">Reference proteome</keyword>
<feature type="transmembrane region" description="Helical" evidence="7">
    <location>
        <begin position="85"/>
        <end position="108"/>
    </location>
</feature>
<comment type="caution">
    <text evidence="8">The sequence shown here is derived from an EMBL/GenBank/DDBJ whole genome shotgun (WGS) entry which is preliminary data.</text>
</comment>
<evidence type="ECO:0000256" key="4">
    <source>
        <dbReference type="ARBA" id="ARBA00022692"/>
    </source>
</evidence>
<evidence type="ECO:0008006" key="10">
    <source>
        <dbReference type="Google" id="ProtNLM"/>
    </source>
</evidence>
<dbReference type="OrthoDB" id="9811391at2"/>
<evidence type="ECO:0000256" key="1">
    <source>
        <dbReference type="ARBA" id="ARBA00004651"/>
    </source>
</evidence>
<dbReference type="PATRIC" id="fig|1423727.3.peg.982"/>
<dbReference type="PANTHER" id="PTHR30106">
    <property type="entry name" value="INNER MEMBRANE PROTEIN YEIH-RELATED"/>
    <property type="match status" value="1"/>
</dbReference>
<feature type="transmembrane region" description="Helical" evidence="7">
    <location>
        <begin position="278"/>
        <end position="296"/>
    </location>
</feature>
<protein>
    <recommendedName>
        <fullName evidence="10">Sulfate exporter family transporter</fullName>
    </recommendedName>
</protein>
<reference evidence="8 9" key="1">
    <citation type="journal article" date="2015" name="Genome Announc.">
        <title>Expanding the biotechnology potential of lactobacilli through comparative genomics of 213 strains and associated genera.</title>
        <authorList>
            <person name="Sun Z."/>
            <person name="Harris H.M."/>
            <person name="McCann A."/>
            <person name="Guo C."/>
            <person name="Argimon S."/>
            <person name="Zhang W."/>
            <person name="Yang X."/>
            <person name="Jeffery I.B."/>
            <person name="Cooney J.C."/>
            <person name="Kagawa T.F."/>
            <person name="Liu W."/>
            <person name="Song Y."/>
            <person name="Salvetti E."/>
            <person name="Wrobel A."/>
            <person name="Rasinkangas P."/>
            <person name="Parkhill J."/>
            <person name="Rea M.C."/>
            <person name="O'Sullivan O."/>
            <person name="Ritari J."/>
            <person name="Douillard F.P."/>
            <person name="Paul Ross R."/>
            <person name="Yang R."/>
            <person name="Briner A.E."/>
            <person name="Felis G.E."/>
            <person name="de Vos W.M."/>
            <person name="Barrangou R."/>
            <person name="Klaenhammer T.R."/>
            <person name="Caufield P.W."/>
            <person name="Cui Y."/>
            <person name="Zhang H."/>
            <person name="O'Toole P.W."/>
        </authorList>
    </citation>
    <scope>NUCLEOTIDE SEQUENCE [LARGE SCALE GENOMIC DNA]</scope>
    <source>
        <strain evidence="8 9">DSM 23927</strain>
    </source>
</reference>
<dbReference type="Pfam" id="PF03601">
    <property type="entry name" value="Cons_hypoth698"/>
    <property type="match status" value="1"/>
</dbReference>
<evidence type="ECO:0000256" key="2">
    <source>
        <dbReference type="ARBA" id="ARBA00007977"/>
    </source>
</evidence>
<evidence type="ECO:0000256" key="3">
    <source>
        <dbReference type="ARBA" id="ARBA00022475"/>
    </source>
</evidence>
<dbReference type="RefSeq" id="WP_057894269.1">
    <property type="nucleotide sequence ID" value="NZ_AYZQ01000002.1"/>
</dbReference>
<gene>
    <name evidence="8" type="ORF">FC34_GL000976</name>
</gene>
<keyword evidence="4 7" id="KW-0812">Transmembrane</keyword>
<keyword evidence="5 7" id="KW-1133">Transmembrane helix</keyword>